<evidence type="ECO:0000259" key="1">
    <source>
        <dbReference type="Pfam" id="PF07561"/>
    </source>
</evidence>
<dbReference type="AlphaFoldDB" id="A0A645H4X5"/>
<protein>
    <recommendedName>
        <fullName evidence="1">DUF1540 domain-containing protein</fullName>
    </recommendedName>
</protein>
<dbReference type="Pfam" id="PF07561">
    <property type="entry name" value="DUF1540"/>
    <property type="match status" value="1"/>
</dbReference>
<name>A0A645H4X5_9ZZZZ</name>
<feature type="domain" description="DUF1540" evidence="1">
    <location>
        <begin position="10"/>
        <end position="52"/>
    </location>
</feature>
<gene>
    <name evidence="2" type="ORF">SDC9_181530</name>
</gene>
<organism evidence="2">
    <name type="scientific">bioreactor metagenome</name>
    <dbReference type="NCBI Taxonomy" id="1076179"/>
    <lineage>
        <taxon>unclassified sequences</taxon>
        <taxon>metagenomes</taxon>
        <taxon>ecological metagenomes</taxon>
    </lineage>
</organism>
<sequence>MDKTNFNHSIKCSVTQCSNHAEGGDYCALSQIKVGTHEKNPTEIKCTDCESFEVR</sequence>
<dbReference type="EMBL" id="VSSQ01086866">
    <property type="protein sequence ID" value="MPN34038.1"/>
    <property type="molecule type" value="Genomic_DNA"/>
</dbReference>
<dbReference type="InterPro" id="IPR011437">
    <property type="entry name" value="DUF1540"/>
</dbReference>
<reference evidence="2" key="1">
    <citation type="submission" date="2019-08" db="EMBL/GenBank/DDBJ databases">
        <authorList>
            <person name="Kucharzyk K."/>
            <person name="Murdoch R.W."/>
            <person name="Higgins S."/>
            <person name="Loffler F."/>
        </authorList>
    </citation>
    <scope>NUCLEOTIDE SEQUENCE</scope>
</reference>
<proteinExistence type="predicted"/>
<comment type="caution">
    <text evidence="2">The sequence shown here is derived from an EMBL/GenBank/DDBJ whole genome shotgun (WGS) entry which is preliminary data.</text>
</comment>
<evidence type="ECO:0000313" key="2">
    <source>
        <dbReference type="EMBL" id="MPN34038.1"/>
    </source>
</evidence>
<accession>A0A645H4X5</accession>